<dbReference type="EMBL" id="JACXYZ010000001">
    <property type="protein sequence ID" value="MBD3925503.1"/>
    <property type="molecule type" value="Genomic_DNA"/>
</dbReference>
<dbReference type="PROSITE" id="PS50801">
    <property type="entry name" value="STAS"/>
    <property type="match status" value="1"/>
</dbReference>
<dbReference type="InterPro" id="IPR036513">
    <property type="entry name" value="STAS_dom_sf"/>
</dbReference>
<dbReference type="CDD" id="cd07043">
    <property type="entry name" value="STAS_anti-anti-sigma_factors"/>
    <property type="match status" value="1"/>
</dbReference>
<keyword evidence="3" id="KW-1185">Reference proteome</keyword>
<dbReference type="Pfam" id="PF13466">
    <property type="entry name" value="STAS_2"/>
    <property type="match status" value="1"/>
</dbReference>
<dbReference type="InterPro" id="IPR058548">
    <property type="entry name" value="MlaB-like_STAS"/>
</dbReference>
<dbReference type="PANTHER" id="PTHR35849">
    <property type="entry name" value="BLR2341 PROTEIN"/>
    <property type="match status" value="1"/>
</dbReference>
<dbReference type="Gene3D" id="3.30.750.24">
    <property type="entry name" value="STAS domain"/>
    <property type="match status" value="1"/>
</dbReference>
<reference evidence="2 3" key="1">
    <citation type="submission" date="2020-09" db="EMBL/GenBank/DDBJ databases">
        <title>novel species in genus Nocardioides.</title>
        <authorList>
            <person name="Zhang G."/>
        </authorList>
    </citation>
    <scope>NUCLEOTIDE SEQUENCE [LARGE SCALE GENOMIC DNA]</scope>
    <source>
        <strain evidence="2 3">KCTC 39551</strain>
    </source>
</reference>
<gene>
    <name evidence="2" type="ORF">IEZ26_12770</name>
</gene>
<feature type="domain" description="STAS" evidence="1">
    <location>
        <begin position="13"/>
        <end position="106"/>
    </location>
</feature>
<sequence length="106" mass="11682">MDIVSDIVADGHVIVLHGDFDVRSTWEVRNAIYECIDVHDDDVVIDMTDVSTIDATALRLLAVATRHAWLAGHHLTVRNPGPAVRRMAHLTRLAHAIEVERVAATA</sequence>
<dbReference type="SUPFAM" id="SSF52091">
    <property type="entry name" value="SpoIIaa-like"/>
    <property type="match status" value="1"/>
</dbReference>
<dbReference type="PANTHER" id="PTHR35849:SF2">
    <property type="entry name" value="BLR2341 PROTEIN"/>
    <property type="match status" value="1"/>
</dbReference>
<protein>
    <submittedName>
        <fullName evidence="2">STAS domain-containing protein</fullName>
    </submittedName>
</protein>
<dbReference type="InterPro" id="IPR052746">
    <property type="entry name" value="MlaB_ABC_Transporter"/>
</dbReference>
<dbReference type="InterPro" id="IPR002645">
    <property type="entry name" value="STAS_dom"/>
</dbReference>
<evidence type="ECO:0000313" key="2">
    <source>
        <dbReference type="EMBL" id="MBD3925503.1"/>
    </source>
</evidence>
<comment type="caution">
    <text evidence="2">The sequence shown here is derived from an EMBL/GenBank/DDBJ whole genome shotgun (WGS) entry which is preliminary data.</text>
</comment>
<evidence type="ECO:0000313" key="3">
    <source>
        <dbReference type="Proteomes" id="UP000618818"/>
    </source>
</evidence>
<name>A0ABR8NBL4_9ACTN</name>
<dbReference type="Proteomes" id="UP000618818">
    <property type="component" value="Unassembled WGS sequence"/>
</dbReference>
<organism evidence="2 3">
    <name type="scientific">Nocardioides cavernae</name>
    <dbReference type="NCBI Taxonomy" id="1921566"/>
    <lineage>
        <taxon>Bacteria</taxon>
        <taxon>Bacillati</taxon>
        <taxon>Actinomycetota</taxon>
        <taxon>Actinomycetes</taxon>
        <taxon>Propionibacteriales</taxon>
        <taxon>Nocardioidaceae</taxon>
        <taxon>Nocardioides</taxon>
    </lineage>
</organism>
<proteinExistence type="predicted"/>
<accession>A0ABR8NBL4</accession>
<evidence type="ECO:0000259" key="1">
    <source>
        <dbReference type="PROSITE" id="PS50801"/>
    </source>
</evidence>
<dbReference type="RefSeq" id="WP_191195146.1">
    <property type="nucleotide sequence ID" value="NZ_JACXYZ010000001.1"/>
</dbReference>